<name>F9P5H4_STRCV</name>
<keyword evidence="1" id="KW-0449">Lipoprotein</keyword>
<dbReference type="Proteomes" id="UP000003287">
    <property type="component" value="Unassembled WGS sequence"/>
</dbReference>
<organism evidence="1 2">
    <name type="scientific">Streptococcus constellatus subsp. pharyngis SK1060 = CCUG 46377</name>
    <dbReference type="NCBI Taxonomy" id="1035184"/>
    <lineage>
        <taxon>Bacteria</taxon>
        <taxon>Bacillati</taxon>
        <taxon>Bacillota</taxon>
        <taxon>Bacilli</taxon>
        <taxon>Lactobacillales</taxon>
        <taxon>Streptococcaceae</taxon>
        <taxon>Streptococcus</taxon>
        <taxon>Streptococcus anginosus group</taxon>
    </lineage>
</organism>
<gene>
    <name evidence="1" type="ORF">HMPREF1042_0728</name>
</gene>
<accession>F9P5H4</accession>
<dbReference type="PROSITE" id="PS51257">
    <property type="entry name" value="PROKAR_LIPOPROTEIN"/>
    <property type="match status" value="1"/>
</dbReference>
<reference evidence="1 2" key="1">
    <citation type="submission" date="2011-06" db="EMBL/GenBank/DDBJ databases">
        <authorList>
            <person name="Harkins D.M."/>
            <person name="Madupu R."/>
            <person name="Durkin A.S."/>
            <person name="Torralba M."/>
            <person name="Methe B."/>
            <person name="Sutton G.G."/>
            <person name="Nelson K.E."/>
        </authorList>
    </citation>
    <scope>NUCLEOTIDE SEQUENCE [LARGE SCALE GENOMIC DNA]</scope>
    <source>
        <strain evidence="1 2">SK1060</strain>
    </source>
</reference>
<evidence type="ECO:0000313" key="1">
    <source>
        <dbReference type="EMBL" id="EGV10641.1"/>
    </source>
</evidence>
<evidence type="ECO:0000313" key="2">
    <source>
        <dbReference type="Proteomes" id="UP000003287"/>
    </source>
</evidence>
<dbReference type="EMBL" id="AFUP01000001">
    <property type="protein sequence ID" value="EGV10641.1"/>
    <property type="molecule type" value="Genomic_DNA"/>
</dbReference>
<protein>
    <submittedName>
        <fullName evidence="1">Putative lipoprotein</fullName>
    </submittedName>
</protein>
<dbReference type="AlphaFoldDB" id="F9P5H4"/>
<sequence>MFLIKSLFTILSPLLLFIISCFQKINKGGKSKLLFLFLSATKKPTNQARKTLIDKLLFF</sequence>
<proteinExistence type="predicted"/>